<dbReference type="GO" id="GO:0016787">
    <property type="term" value="F:hydrolase activity"/>
    <property type="evidence" value="ECO:0007669"/>
    <property type="project" value="UniProtKB-KW"/>
</dbReference>
<evidence type="ECO:0000256" key="2">
    <source>
        <dbReference type="ARBA" id="ARBA00022801"/>
    </source>
</evidence>
<feature type="domain" description="Amidase" evidence="5">
    <location>
        <begin position="82"/>
        <end position="531"/>
    </location>
</feature>
<dbReference type="Proteomes" id="UP000016933">
    <property type="component" value="Unassembled WGS sequence"/>
</dbReference>
<gene>
    <name evidence="6" type="ORF">DOTSEDRAFT_69808</name>
</gene>
<dbReference type="EMBL" id="KB446536">
    <property type="protein sequence ID" value="EME47993.1"/>
    <property type="molecule type" value="Genomic_DNA"/>
</dbReference>
<dbReference type="OrthoDB" id="6428749at2759"/>
<dbReference type="AlphaFoldDB" id="N1PYD5"/>
<evidence type="ECO:0000256" key="1">
    <source>
        <dbReference type="ARBA" id="ARBA00009199"/>
    </source>
</evidence>
<dbReference type="Pfam" id="PF01425">
    <property type="entry name" value="Amidase"/>
    <property type="match status" value="1"/>
</dbReference>
<comment type="similarity">
    <text evidence="1">Belongs to the amidase family.</text>
</comment>
<protein>
    <recommendedName>
        <fullName evidence="5">Amidase domain-containing protein</fullName>
    </recommendedName>
</protein>
<evidence type="ECO:0000256" key="3">
    <source>
        <dbReference type="PIRSR" id="PIRSR001221-1"/>
    </source>
</evidence>
<dbReference type="OMA" id="LWNYLDY"/>
<feature type="active site" description="Charge relay system" evidence="3">
    <location>
        <position position="214"/>
    </location>
</feature>
<organism evidence="6 7">
    <name type="scientific">Dothistroma septosporum (strain NZE10 / CBS 128990)</name>
    <name type="common">Red band needle blight fungus</name>
    <name type="synonym">Mycosphaerella pini</name>
    <dbReference type="NCBI Taxonomy" id="675120"/>
    <lineage>
        <taxon>Eukaryota</taxon>
        <taxon>Fungi</taxon>
        <taxon>Dikarya</taxon>
        <taxon>Ascomycota</taxon>
        <taxon>Pezizomycotina</taxon>
        <taxon>Dothideomycetes</taxon>
        <taxon>Dothideomycetidae</taxon>
        <taxon>Mycosphaerellales</taxon>
        <taxon>Mycosphaerellaceae</taxon>
        <taxon>Dothistroma</taxon>
    </lineage>
</organism>
<name>N1PYD5_DOTSN</name>
<reference evidence="6 7" key="2">
    <citation type="journal article" date="2012" name="PLoS Pathog.">
        <title>Diverse lifestyles and strategies of plant pathogenesis encoded in the genomes of eighteen Dothideomycetes fungi.</title>
        <authorList>
            <person name="Ohm R.A."/>
            <person name="Feau N."/>
            <person name="Henrissat B."/>
            <person name="Schoch C.L."/>
            <person name="Horwitz B.A."/>
            <person name="Barry K.W."/>
            <person name="Condon B.J."/>
            <person name="Copeland A.C."/>
            <person name="Dhillon B."/>
            <person name="Glaser F."/>
            <person name="Hesse C.N."/>
            <person name="Kosti I."/>
            <person name="LaButti K."/>
            <person name="Lindquist E.A."/>
            <person name="Lucas S."/>
            <person name="Salamov A.A."/>
            <person name="Bradshaw R.E."/>
            <person name="Ciuffetti L."/>
            <person name="Hamelin R.C."/>
            <person name="Kema G.H.J."/>
            <person name="Lawrence C."/>
            <person name="Scott J.A."/>
            <person name="Spatafora J.W."/>
            <person name="Turgeon B.G."/>
            <person name="de Wit P.J.G.M."/>
            <person name="Zhong S."/>
            <person name="Goodwin S.B."/>
            <person name="Grigoriev I.V."/>
        </authorList>
    </citation>
    <scope>NUCLEOTIDE SEQUENCE [LARGE SCALE GENOMIC DNA]</scope>
    <source>
        <strain evidence="7">NZE10 / CBS 128990</strain>
    </source>
</reference>
<evidence type="ECO:0000256" key="4">
    <source>
        <dbReference type="PIRSR" id="PIRSR001221-2"/>
    </source>
</evidence>
<evidence type="ECO:0000259" key="5">
    <source>
        <dbReference type="Pfam" id="PF01425"/>
    </source>
</evidence>
<dbReference type="STRING" id="675120.N1PYD5"/>
<keyword evidence="2" id="KW-0378">Hydrolase</keyword>
<sequence length="546" mass="59565">MGDISAAKPAWQDIAAGKRSQRDAHIPVDWRIDASKYEGLKSVLHVPRDCGLLSEKELRITEKHDAVAIVEKIRDGIFTVEDVITAFCKRAAIVQQVTNCLTEIMFAEAIATAKSMDEKRQRNPTGPLPPLYGLPISLKDGFKVPGFDASIGFISLVDQPATTYSALPALLKDLGAVFYCKTNVPQTLMSADSHNNVFGRTLNPYNTAMTAGGSSGGEAALIAMRGSVLGLCTDIAGSVRIPAVCNGLYGFKACASIIPYAGQQSPASPGIPGILPSIGPLATSSRACAFLLENVMKAEPWKYDGTVLHLKWQDFQPRSVQPLRIGLIEDNTMHTPSPPIRRALRESAEKMRRAGHVIVPISFENLNVTQTVDENWEMYGLDGSQMANKLLSSSGEPVVPSVVKAALLDRPAKTLEEIMSLNFKRLVARTKFSKIWAQHKVDILMLPPSAHTAVPIDDWYCVSYTSLFNYLDWPATVLPVGTVSSEDVVDDGAKYGARDEHVYKAYTGPEDYAGLPTSIQLLGQPQEDEKLAWYAQVVDRILHNEA</sequence>
<dbReference type="Gene3D" id="3.90.1300.10">
    <property type="entry name" value="Amidase signature (AS) domain"/>
    <property type="match status" value="1"/>
</dbReference>
<dbReference type="InterPro" id="IPR023631">
    <property type="entry name" value="Amidase_dom"/>
</dbReference>
<evidence type="ECO:0000313" key="7">
    <source>
        <dbReference type="Proteomes" id="UP000016933"/>
    </source>
</evidence>
<dbReference type="InterPro" id="IPR036928">
    <property type="entry name" value="AS_sf"/>
</dbReference>
<reference evidence="7" key="1">
    <citation type="journal article" date="2012" name="PLoS Genet.">
        <title>The genomes of the fungal plant pathogens Cladosporium fulvum and Dothistroma septosporum reveal adaptation to different hosts and lifestyles but also signatures of common ancestry.</title>
        <authorList>
            <person name="de Wit P.J.G.M."/>
            <person name="van der Burgt A."/>
            <person name="Oekmen B."/>
            <person name="Stergiopoulos I."/>
            <person name="Abd-Elsalam K.A."/>
            <person name="Aerts A.L."/>
            <person name="Bahkali A.H."/>
            <person name="Beenen H.G."/>
            <person name="Chettri P."/>
            <person name="Cox M.P."/>
            <person name="Datema E."/>
            <person name="de Vries R.P."/>
            <person name="Dhillon B."/>
            <person name="Ganley A.R."/>
            <person name="Griffiths S.A."/>
            <person name="Guo Y."/>
            <person name="Hamelin R.C."/>
            <person name="Henrissat B."/>
            <person name="Kabir M.S."/>
            <person name="Jashni M.K."/>
            <person name="Kema G."/>
            <person name="Klaubauf S."/>
            <person name="Lapidus A."/>
            <person name="Levasseur A."/>
            <person name="Lindquist E."/>
            <person name="Mehrabi R."/>
            <person name="Ohm R.A."/>
            <person name="Owen T.J."/>
            <person name="Salamov A."/>
            <person name="Schwelm A."/>
            <person name="Schijlen E."/>
            <person name="Sun H."/>
            <person name="van den Burg H.A."/>
            <person name="van Ham R.C.H.J."/>
            <person name="Zhang S."/>
            <person name="Goodwin S.B."/>
            <person name="Grigoriev I.V."/>
            <person name="Collemare J."/>
            <person name="Bradshaw R.E."/>
        </authorList>
    </citation>
    <scope>NUCLEOTIDE SEQUENCE [LARGE SCALE GENOMIC DNA]</scope>
    <source>
        <strain evidence="7">NZE10 / CBS 128990</strain>
    </source>
</reference>
<feature type="active site" description="Acyl-ester intermediate" evidence="3">
    <location>
        <position position="238"/>
    </location>
</feature>
<feature type="binding site" evidence="4">
    <location>
        <position position="214"/>
    </location>
    <ligand>
        <name>substrate</name>
    </ligand>
</feature>
<feature type="binding site" evidence="4">
    <location>
        <position position="188"/>
    </location>
    <ligand>
        <name>substrate</name>
    </ligand>
</feature>
<dbReference type="PANTHER" id="PTHR46072:SF3">
    <property type="entry name" value="AMIDASE"/>
    <property type="match status" value="1"/>
</dbReference>
<evidence type="ECO:0000313" key="6">
    <source>
        <dbReference type="EMBL" id="EME47993.1"/>
    </source>
</evidence>
<feature type="active site" description="Charge relay system" evidence="3">
    <location>
        <position position="139"/>
    </location>
</feature>
<feature type="binding site" evidence="4">
    <location>
        <begin position="235"/>
        <end position="238"/>
    </location>
    <ligand>
        <name>substrate</name>
    </ligand>
</feature>
<accession>N1PYD5</accession>
<dbReference type="PANTHER" id="PTHR46072">
    <property type="entry name" value="AMIDASE-RELATED-RELATED"/>
    <property type="match status" value="1"/>
</dbReference>
<dbReference type="PIRSF" id="PIRSF001221">
    <property type="entry name" value="Amidase_fungi"/>
    <property type="match status" value="1"/>
</dbReference>
<dbReference type="eggNOG" id="KOG1212">
    <property type="taxonomic scope" value="Eukaryota"/>
</dbReference>
<keyword evidence="7" id="KW-1185">Reference proteome</keyword>
<dbReference type="HOGENOM" id="CLU_009600_9_2_1"/>
<dbReference type="SUPFAM" id="SSF75304">
    <property type="entry name" value="Amidase signature (AS) enzymes"/>
    <property type="match status" value="1"/>
</dbReference>
<proteinExistence type="inferred from homology"/>